<dbReference type="Proteomes" id="UP000198242">
    <property type="component" value="Chromosome I"/>
</dbReference>
<evidence type="ECO:0000313" key="2">
    <source>
        <dbReference type="EMBL" id="SCE67109.1"/>
    </source>
</evidence>
<name>A0A1C4U666_MICVI</name>
<organism evidence="2 3">
    <name type="scientific">Micromonospora viridifaciens</name>
    <dbReference type="NCBI Taxonomy" id="1881"/>
    <lineage>
        <taxon>Bacteria</taxon>
        <taxon>Bacillati</taxon>
        <taxon>Actinomycetota</taxon>
        <taxon>Actinomycetes</taxon>
        <taxon>Micromonosporales</taxon>
        <taxon>Micromonosporaceae</taxon>
        <taxon>Micromonospora</taxon>
    </lineage>
</organism>
<gene>
    <name evidence="2" type="ORF">GA0074695_0193</name>
</gene>
<feature type="transmembrane region" description="Helical" evidence="1">
    <location>
        <begin position="24"/>
        <end position="43"/>
    </location>
</feature>
<feature type="transmembrane region" description="Helical" evidence="1">
    <location>
        <begin position="286"/>
        <end position="305"/>
    </location>
</feature>
<feature type="transmembrane region" description="Helical" evidence="1">
    <location>
        <begin position="325"/>
        <end position="344"/>
    </location>
</feature>
<feature type="transmembrane region" description="Helical" evidence="1">
    <location>
        <begin position="356"/>
        <end position="373"/>
    </location>
</feature>
<keyword evidence="1" id="KW-0472">Membrane</keyword>
<dbReference type="PANTHER" id="PTHR36840:SF1">
    <property type="entry name" value="BLL5714 PROTEIN"/>
    <property type="match status" value="1"/>
</dbReference>
<keyword evidence="1" id="KW-0812">Transmembrane</keyword>
<feature type="transmembrane region" description="Helical" evidence="1">
    <location>
        <begin position="379"/>
        <end position="399"/>
    </location>
</feature>
<keyword evidence="3" id="KW-1185">Reference proteome</keyword>
<feature type="transmembrane region" description="Helical" evidence="1">
    <location>
        <begin position="241"/>
        <end position="265"/>
    </location>
</feature>
<feature type="transmembrane region" description="Helical" evidence="1">
    <location>
        <begin position="115"/>
        <end position="133"/>
    </location>
</feature>
<dbReference type="OrthoDB" id="7698234at2"/>
<accession>A0A1C4U666</accession>
<feature type="transmembrane region" description="Helical" evidence="1">
    <location>
        <begin position="83"/>
        <end position="103"/>
    </location>
</feature>
<dbReference type="Pfam" id="PF06772">
    <property type="entry name" value="LtrA"/>
    <property type="match status" value="1"/>
</dbReference>
<feature type="transmembrane region" description="Helical" evidence="1">
    <location>
        <begin position="145"/>
        <end position="167"/>
    </location>
</feature>
<proteinExistence type="predicted"/>
<protein>
    <submittedName>
        <fullName evidence="2">Low temperature requirement protein LtrA</fullName>
    </submittedName>
</protein>
<reference evidence="3" key="1">
    <citation type="submission" date="2016-06" db="EMBL/GenBank/DDBJ databases">
        <authorList>
            <person name="Varghese N."/>
            <person name="Submissions Spin"/>
        </authorList>
    </citation>
    <scope>NUCLEOTIDE SEQUENCE [LARGE SCALE GENOMIC DNA]</scope>
    <source>
        <strain evidence="3">DSM 43909</strain>
    </source>
</reference>
<dbReference type="PANTHER" id="PTHR36840">
    <property type="entry name" value="BLL5714 PROTEIN"/>
    <property type="match status" value="1"/>
</dbReference>
<feature type="transmembrane region" description="Helical" evidence="1">
    <location>
        <begin position="49"/>
        <end position="71"/>
    </location>
</feature>
<dbReference type="InterPro" id="IPR010640">
    <property type="entry name" value="Low_temperature_requirement_A"/>
</dbReference>
<evidence type="ECO:0000256" key="1">
    <source>
        <dbReference type="SAM" id="Phobius"/>
    </source>
</evidence>
<sequence length="429" mass="46337">MRPERMPRGVWGVREGTRVSTTELIFDLVFVFAFIQVTTLMANNFTGRGVVRGVLLLAVLWSAWSVSAWLTTRVRADFGVMRVGFLTVMAVLFLLAVTAPEAFTDLPGGLNGPPVFAVCYLIVRALLLALLWYSLPAARSRQLAVLGGPALAGPGLILAAAFVPQLIFDRPEQISLAQIGLWMLAVAIDYLVGIGLPLAQRRIFSAPHWAERHSLIIIISLGESVISVGLAGSRLPASWPLLLSSLCGVALTAALAWIYFDVVALAGEQSLQHCRPEQRPKVARDAYTFLHLPMIIGIIFLSLGLKKELGYGSPESYRPETALGPILYSLYGSVVLFLLAQVGFQLRVARLVTTIIWPRLATAALLVGLTPIIRRMPALGVLAILTAVCITLVIVEVLVADGQRRRLREAALLEAPAASRQELAGPGAS</sequence>
<feature type="transmembrane region" description="Helical" evidence="1">
    <location>
        <begin position="215"/>
        <end position="235"/>
    </location>
</feature>
<feature type="transmembrane region" description="Helical" evidence="1">
    <location>
        <begin position="179"/>
        <end position="199"/>
    </location>
</feature>
<dbReference type="AlphaFoldDB" id="A0A1C4U666"/>
<dbReference type="RefSeq" id="WP_089004540.1">
    <property type="nucleotide sequence ID" value="NZ_LT607411.1"/>
</dbReference>
<keyword evidence="1" id="KW-1133">Transmembrane helix</keyword>
<dbReference type="EMBL" id="LT607411">
    <property type="protein sequence ID" value="SCE67109.1"/>
    <property type="molecule type" value="Genomic_DNA"/>
</dbReference>
<evidence type="ECO:0000313" key="3">
    <source>
        <dbReference type="Proteomes" id="UP000198242"/>
    </source>
</evidence>